<evidence type="ECO:0000259" key="1">
    <source>
        <dbReference type="Pfam" id="PF13532"/>
    </source>
</evidence>
<sequence>MPPKLWWLPPLWSTSHQGLCKGSQVMKSYHSGVYMLILRDTFLFHGEIIISYVGSDAQYQDHQPSLLSAYDAKSPIVVYISDDYPLFPYVLPKPIAYCQLGKYMVTDEWDEIANNAIYCKAMFKFVYTEEQSTMWWRPEHVFYDVPVLYDIGPICLHQGCCVFWTVGVDAELALNNNFLLSVLVTRFTCNDQQIGLVWFINTSHRGRGIMYTNYFSHNSGEPYKYIGGGANTTEWNQESQGLKMAKRFILQTLKQILFNVPDFNELLRPDSVAYLPNQSMTFHSDDKQGVQGFIAGLLLGSDAAMDFCSKGDIRDCPTLLTIRLSHGDILAMDGDDIQKKYLHRVKPFRYCFAVTARFIAK</sequence>
<keyword evidence="3" id="KW-1185">Reference proteome</keyword>
<protein>
    <recommendedName>
        <fullName evidence="1">Alpha-ketoglutarate-dependent dioxygenase AlkB-like domain-containing protein</fullName>
    </recommendedName>
</protein>
<dbReference type="AlphaFoldDB" id="A0AA39IVA0"/>
<comment type="caution">
    <text evidence="2">The sequence shown here is derived from an EMBL/GenBank/DDBJ whole genome shotgun (WGS) entry which is preliminary data.</text>
</comment>
<proteinExistence type="predicted"/>
<feature type="domain" description="Alpha-ketoglutarate-dependent dioxygenase AlkB-like" evidence="1">
    <location>
        <begin position="274"/>
        <end position="348"/>
    </location>
</feature>
<dbReference type="Pfam" id="PF13532">
    <property type="entry name" value="2OG-FeII_Oxy_2"/>
    <property type="match status" value="1"/>
</dbReference>
<name>A0AA39IVA0_9AGAR</name>
<accession>A0AA39IVA0</accession>
<gene>
    <name evidence="2" type="ORF">EV421DRAFT_1912144</name>
</gene>
<dbReference type="EMBL" id="JAUEPT010000122">
    <property type="protein sequence ID" value="KAK0431122.1"/>
    <property type="molecule type" value="Genomic_DNA"/>
</dbReference>
<dbReference type="Gene3D" id="2.60.120.590">
    <property type="entry name" value="Alpha-ketoglutarate-dependent dioxygenase AlkB-like"/>
    <property type="match status" value="1"/>
</dbReference>
<evidence type="ECO:0000313" key="3">
    <source>
        <dbReference type="Proteomes" id="UP001175226"/>
    </source>
</evidence>
<evidence type="ECO:0000313" key="2">
    <source>
        <dbReference type="EMBL" id="KAK0431122.1"/>
    </source>
</evidence>
<dbReference type="InterPro" id="IPR027450">
    <property type="entry name" value="AlkB-like"/>
</dbReference>
<organism evidence="2 3">
    <name type="scientific">Armillaria borealis</name>
    <dbReference type="NCBI Taxonomy" id="47425"/>
    <lineage>
        <taxon>Eukaryota</taxon>
        <taxon>Fungi</taxon>
        <taxon>Dikarya</taxon>
        <taxon>Basidiomycota</taxon>
        <taxon>Agaricomycotina</taxon>
        <taxon>Agaricomycetes</taxon>
        <taxon>Agaricomycetidae</taxon>
        <taxon>Agaricales</taxon>
        <taxon>Marasmiineae</taxon>
        <taxon>Physalacriaceae</taxon>
        <taxon>Armillaria</taxon>
    </lineage>
</organism>
<reference evidence="2" key="1">
    <citation type="submission" date="2023-06" db="EMBL/GenBank/DDBJ databases">
        <authorList>
            <consortium name="Lawrence Berkeley National Laboratory"/>
            <person name="Ahrendt S."/>
            <person name="Sahu N."/>
            <person name="Indic B."/>
            <person name="Wong-Bajracharya J."/>
            <person name="Merenyi Z."/>
            <person name="Ke H.-M."/>
            <person name="Monk M."/>
            <person name="Kocsube S."/>
            <person name="Drula E."/>
            <person name="Lipzen A."/>
            <person name="Balint B."/>
            <person name="Henrissat B."/>
            <person name="Andreopoulos B."/>
            <person name="Martin F.M."/>
            <person name="Harder C.B."/>
            <person name="Rigling D."/>
            <person name="Ford K.L."/>
            <person name="Foster G.D."/>
            <person name="Pangilinan J."/>
            <person name="Papanicolaou A."/>
            <person name="Barry K."/>
            <person name="LaButti K."/>
            <person name="Viragh M."/>
            <person name="Koriabine M."/>
            <person name="Yan M."/>
            <person name="Riley R."/>
            <person name="Champramary S."/>
            <person name="Plett K.L."/>
            <person name="Tsai I.J."/>
            <person name="Slot J."/>
            <person name="Sipos G."/>
            <person name="Plett J."/>
            <person name="Nagy L.G."/>
            <person name="Grigoriev I.V."/>
        </authorList>
    </citation>
    <scope>NUCLEOTIDE SEQUENCE</scope>
    <source>
        <strain evidence="2">FPL87.14</strain>
    </source>
</reference>
<dbReference type="InterPro" id="IPR037151">
    <property type="entry name" value="AlkB-like_sf"/>
</dbReference>
<dbReference type="SUPFAM" id="SSF51197">
    <property type="entry name" value="Clavaminate synthase-like"/>
    <property type="match status" value="1"/>
</dbReference>
<dbReference type="Proteomes" id="UP001175226">
    <property type="component" value="Unassembled WGS sequence"/>
</dbReference>